<evidence type="ECO:0000256" key="3">
    <source>
        <dbReference type="SAM" id="SignalP"/>
    </source>
</evidence>
<gene>
    <name evidence="4" type="ORF">C1645_792909</name>
</gene>
<comment type="caution">
    <text evidence="4">The sequence shown here is derived from an EMBL/GenBank/DDBJ whole genome shotgun (WGS) entry which is preliminary data.</text>
</comment>
<keyword evidence="2" id="KW-1133">Transmembrane helix</keyword>
<evidence type="ECO:0000256" key="1">
    <source>
        <dbReference type="SAM" id="MobiDB-lite"/>
    </source>
</evidence>
<accession>A0A397S8C8</accession>
<evidence type="ECO:0000313" key="5">
    <source>
        <dbReference type="Proteomes" id="UP000265703"/>
    </source>
</evidence>
<dbReference type="STRING" id="658196.A0A397S8C8"/>
<dbReference type="Proteomes" id="UP000265703">
    <property type="component" value="Unassembled WGS sequence"/>
</dbReference>
<evidence type="ECO:0000256" key="2">
    <source>
        <dbReference type="SAM" id="Phobius"/>
    </source>
</evidence>
<keyword evidence="3" id="KW-0732">Signal</keyword>
<keyword evidence="5" id="KW-1185">Reference proteome</keyword>
<name>A0A397S8C8_9GLOM</name>
<feature type="compositionally biased region" description="Low complexity" evidence="1">
    <location>
        <begin position="32"/>
        <end position="41"/>
    </location>
</feature>
<keyword evidence="2" id="KW-0472">Membrane</keyword>
<protein>
    <submittedName>
        <fullName evidence="4">Uncharacterized protein</fullName>
    </submittedName>
</protein>
<feature type="region of interest" description="Disordered" evidence="1">
    <location>
        <begin position="148"/>
        <end position="191"/>
    </location>
</feature>
<feature type="compositionally biased region" description="Polar residues" evidence="1">
    <location>
        <begin position="148"/>
        <end position="159"/>
    </location>
</feature>
<evidence type="ECO:0000313" key="4">
    <source>
        <dbReference type="EMBL" id="RIA80267.1"/>
    </source>
</evidence>
<feature type="compositionally biased region" description="Polar residues" evidence="1">
    <location>
        <begin position="169"/>
        <end position="185"/>
    </location>
</feature>
<feature type="chain" id="PRO_5017341009" evidence="3">
    <location>
        <begin position="21"/>
        <end position="191"/>
    </location>
</feature>
<dbReference type="EMBL" id="QKYT01001006">
    <property type="protein sequence ID" value="RIA80267.1"/>
    <property type="molecule type" value="Genomic_DNA"/>
</dbReference>
<organism evidence="4 5">
    <name type="scientific">Glomus cerebriforme</name>
    <dbReference type="NCBI Taxonomy" id="658196"/>
    <lineage>
        <taxon>Eukaryota</taxon>
        <taxon>Fungi</taxon>
        <taxon>Fungi incertae sedis</taxon>
        <taxon>Mucoromycota</taxon>
        <taxon>Glomeromycotina</taxon>
        <taxon>Glomeromycetes</taxon>
        <taxon>Glomerales</taxon>
        <taxon>Glomeraceae</taxon>
        <taxon>Glomus</taxon>
    </lineage>
</organism>
<dbReference type="OrthoDB" id="2425218at2759"/>
<feature type="region of interest" description="Disordered" evidence="1">
    <location>
        <begin position="27"/>
        <end position="48"/>
    </location>
</feature>
<keyword evidence="2" id="KW-0812">Transmembrane</keyword>
<feature type="transmembrane region" description="Helical" evidence="2">
    <location>
        <begin position="67"/>
        <end position="88"/>
    </location>
</feature>
<sequence>MKLFLLTHLILDILILESFGQVDFGQDDNTASTPKTPPSSTVASDNSESPLLAREHPVLAQPLSNPIIVLLIFFIVFFMVLSACVYITKYKRQWFTRFSPIPTHPKNVDQHNLPIVEKSVKVLEENNNTTNTSFEDSFLDDTPMMTSKNSFSSTQLHPRSSSDQRYQNDETTSLVSNQPSTTSLPPSIEVK</sequence>
<proteinExistence type="predicted"/>
<feature type="signal peptide" evidence="3">
    <location>
        <begin position="1"/>
        <end position="20"/>
    </location>
</feature>
<reference evidence="4 5" key="1">
    <citation type="submission" date="2018-06" db="EMBL/GenBank/DDBJ databases">
        <title>Comparative genomics reveals the genomic features of Rhizophagus irregularis, R. cerebriforme, R. diaphanum and Gigaspora rosea, and their symbiotic lifestyle signature.</title>
        <authorList>
            <person name="Morin E."/>
            <person name="San Clemente H."/>
            <person name="Chen E.C.H."/>
            <person name="De La Providencia I."/>
            <person name="Hainaut M."/>
            <person name="Kuo A."/>
            <person name="Kohler A."/>
            <person name="Murat C."/>
            <person name="Tang N."/>
            <person name="Roy S."/>
            <person name="Loubradou J."/>
            <person name="Henrissat B."/>
            <person name="Grigoriev I.V."/>
            <person name="Corradi N."/>
            <person name="Roux C."/>
            <person name="Martin F.M."/>
        </authorList>
    </citation>
    <scope>NUCLEOTIDE SEQUENCE [LARGE SCALE GENOMIC DNA]</scope>
    <source>
        <strain evidence="4 5">DAOM 227022</strain>
    </source>
</reference>
<dbReference type="AlphaFoldDB" id="A0A397S8C8"/>